<evidence type="ECO:0000256" key="2">
    <source>
        <dbReference type="ARBA" id="ARBA00022723"/>
    </source>
</evidence>
<evidence type="ECO:0008006" key="7">
    <source>
        <dbReference type="Google" id="ProtNLM"/>
    </source>
</evidence>
<evidence type="ECO:0000256" key="4">
    <source>
        <dbReference type="PIRSR" id="PIRSR602401-1"/>
    </source>
</evidence>
<keyword evidence="3 4" id="KW-0408">Iron</keyword>
<accession>A0AAD9W9K5</accession>
<dbReference type="Pfam" id="PF00067">
    <property type="entry name" value="p450"/>
    <property type="match status" value="1"/>
</dbReference>
<keyword evidence="1 4" id="KW-0349">Heme</keyword>
<dbReference type="AlphaFoldDB" id="A0AAD9W9K5"/>
<name>A0AAD9W9K5_PHOAM</name>
<comment type="cofactor">
    <cofactor evidence="4">
        <name>heme</name>
        <dbReference type="ChEBI" id="CHEBI:30413"/>
    </cofactor>
</comment>
<dbReference type="SUPFAM" id="SSF48264">
    <property type="entry name" value="Cytochrome P450"/>
    <property type="match status" value="1"/>
</dbReference>
<evidence type="ECO:0000313" key="5">
    <source>
        <dbReference type="EMBL" id="KAK2614071.1"/>
    </source>
</evidence>
<dbReference type="PANTHER" id="PTHR24305:SF222">
    <property type="entry name" value="CYTOCHROME P450 MONOOXYGENASE STCS"/>
    <property type="match status" value="1"/>
</dbReference>
<evidence type="ECO:0000313" key="6">
    <source>
        <dbReference type="Proteomes" id="UP001265746"/>
    </source>
</evidence>
<dbReference type="EMBL" id="JAUJFL010000001">
    <property type="protein sequence ID" value="KAK2614071.1"/>
    <property type="molecule type" value="Genomic_DNA"/>
</dbReference>
<reference evidence="5" key="1">
    <citation type="submission" date="2023-06" db="EMBL/GenBank/DDBJ databases">
        <authorList>
            <person name="Noh H."/>
        </authorList>
    </citation>
    <scope>NUCLEOTIDE SEQUENCE</scope>
    <source>
        <strain evidence="5">DUCC20226</strain>
    </source>
</reference>
<dbReference type="InterPro" id="IPR036396">
    <property type="entry name" value="Cyt_P450_sf"/>
</dbReference>
<dbReference type="CDD" id="cd11051">
    <property type="entry name" value="CYP59-like"/>
    <property type="match status" value="1"/>
</dbReference>
<dbReference type="GO" id="GO:0020037">
    <property type="term" value="F:heme binding"/>
    <property type="evidence" value="ECO:0007669"/>
    <property type="project" value="InterPro"/>
</dbReference>
<protein>
    <recommendedName>
        <fullName evidence="7">Cytochrome P450</fullName>
    </recommendedName>
</protein>
<gene>
    <name evidence="5" type="ORF">N8I77_000929</name>
</gene>
<dbReference type="GO" id="GO:0004497">
    <property type="term" value="F:monooxygenase activity"/>
    <property type="evidence" value="ECO:0007669"/>
    <property type="project" value="InterPro"/>
</dbReference>
<dbReference type="PANTHER" id="PTHR24305">
    <property type="entry name" value="CYTOCHROME P450"/>
    <property type="match status" value="1"/>
</dbReference>
<dbReference type="GO" id="GO:0005506">
    <property type="term" value="F:iron ion binding"/>
    <property type="evidence" value="ECO:0007669"/>
    <property type="project" value="InterPro"/>
</dbReference>
<dbReference type="PRINTS" id="PR00385">
    <property type="entry name" value="P450"/>
</dbReference>
<dbReference type="InterPro" id="IPR001128">
    <property type="entry name" value="Cyt_P450"/>
</dbReference>
<evidence type="ECO:0000256" key="1">
    <source>
        <dbReference type="ARBA" id="ARBA00022617"/>
    </source>
</evidence>
<evidence type="ECO:0000256" key="3">
    <source>
        <dbReference type="ARBA" id="ARBA00023004"/>
    </source>
</evidence>
<dbReference type="PRINTS" id="PR00463">
    <property type="entry name" value="EP450I"/>
</dbReference>
<proteinExistence type="predicted"/>
<dbReference type="Gene3D" id="1.10.630.10">
    <property type="entry name" value="Cytochrome P450"/>
    <property type="match status" value="1"/>
</dbReference>
<keyword evidence="2 4" id="KW-0479">Metal-binding</keyword>
<dbReference type="Proteomes" id="UP001265746">
    <property type="component" value="Unassembled WGS sequence"/>
</dbReference>
<comment type="caution">
    <text evidence="5">The sequence shown here is derived from an EMBL/GenBank/DDBJ whole genome shotgun (WGS) entry which is preliminary data.</text>
</comment>
<sequence>MEFWMTVAAAVAAALAYFTTRLFASRRELRMLQREGLPMPDFHPIFGHLLVLKRASAALPPDTIMHNVMWKIARQLFPGGIFYLHLWPFSQTLLIVADAHVASQVEGLGLGKGDNIVKPIETITGGPSLLTMEGTEWKRWRRLLSNGFSAGYLISLAPIIADEVATFRDLLIKKCRDGPDGRSAMFQMEELTVRMTFDVIGRVVLDTRLNYQTRNNPLAAALRSSIEWTSWRSQLNPVAKYLNIRPIVHWLNSRTMDRYIGQEIDKRFVERFDGKAREESDGEDMNGTDKRSKSIVSLLVDDLLLEAGSKDANHVKETVKSAMASQLRAFLFAGHDTSSSALTYSYYLLWRHPANFDRLVAEHNAVFGDEPADALAQIHADPYKLNQLPYTTALIKETLRLFPPSGSMRVGRPGVFLVDETGRRFPTENCNIWTLSLAIHHDARYWVEPESFLPERWLAGPGDPLYPGETKTSGAAWRPFEHGPRSCIGQSLALLELKIALVLTAREINVVPAYEEWDALHAKKGARGKAGIVNTVDGNRVYQAEKGAAHPADGFPVRVELRRR</sequence>
<dbReference type="InterPro" id="IPR050121">
    <property type="entry name" value="Cytochrome_P450_monoxygenase"/>
</dbReference>
<dbReference type="InterPro" id="IPR002401">
    <property type="entry name" value="Cyt_P450_E_grp-I"/>
</dbReference>
<dbReference type="GO" id="GO:0016705">
    <property type="term" value="F:oxidoreductase activity, acting on paired donors, with incorporation or reduction of molecular oxygen"/>
    <property type="evidence" value="ECO:0007669"/>
    <property type="project" value="InterPro"/>
</dbReference>
<feature type="binding site" description="axial binding residue" evidence="4">
    <location>
        <position position="487"/>
    </location>
    <ligand>
        <name>heme</name>
        <dbReference type="ChEBI" id="CHEBI:30413"/>
    </ligand>
    <ligandPart>
        <name>Fe</name>
        <dbReference type="ChEBI" id="CHEBI:18248"/>
    </ligandPart>
</feature>
<keyword evidence="6" id="KW-1185">Reference proteome</keyword>
<organism evidence="5 6">
    <name type="scientific">Phomopsis amygdali</name>
    <name type="common">Fusicoccum amygdali</name>
    <dbReference type="NCBI Taxonomy" id="1214568"/>
    <lineage>
        <taxon>Eukaryota</taxon>
        <taxon>Fungi</taxon>
        <taxon>Dikarya</taxon>
        <taxon>Ascomycota</taxon>
        <taxon>Pezizomycotina</taxon>
        <taxon>Sordariomycetes</taxon>
        <taxon>Sordariomycetidae</taxon>
        <taxon>Diaporthales</taxon>
        <taxon>Diaporthaceae</taxon>
        <taxon>Diaporthe</taxon>
    </lineage>
</organism>